<proteinExistence type="predicted"/>
<dbReference type="AlphaFoldDB" id="A0A3S1A2C7"/>
<protein>
    <submittedName>
        <fullName evidence="1">Uncharacterized protein</fullName>
    </submittedName>
</protein>
<organism evidence="1 2">
    <name type="scientific">Trichormus variabilis SAG 1403-4b</name>
    <dbReference type="NCBI Taxonomy" id="447716"/>
    <lineage>
        <taxon>Bacteria</taxon>
        <taxon>Bacillati</taxon>
        <taxon>Cyanobacteriota</taxon>
        <taxon>Cyanophyceae</taxon>
        <taxon>Nostocales</taxon>
        <taxon>Nostocaceae</taxon>
        <taxon>Trichormus</taxon>
    </lineage>
</organism>
<gene>
    <name evidence="1" type="ORF">DSM107003_49980</name>
</gene>
<dbReference type="RefSeq" id="WP_127056776.1">
    <property type="nucleotide sequence ID" value="NZ_RSCM01000027.1"/>
</dbReference>
<dbReference type="EMBL" id="RSCM01000027">
    <property type="protein sequence ID" value="RUS92515.1"/>
    <property type="molecule type" value="Genomic_DNA"/>
</dbReference>
<comment type="caution">
    <text evidence="1">The sequence shown here is derived from an EMBL/GenBank/DDBJ whole genome shotgun (WGS) entry which is preliminary data.</text>
</comment>
<keyword evidence="2" id="KW-1185">Reference proteome</keyword>
<reference evidence="1 2" key="1">
    <citation type="journal article" date="2019" name="Genome Biol. Evol.">
        <title>Day and night: Metabolic profiles and evolutionary relationships of six axenic non-marine cyanobacteria.</title>
        <authorList>
            <person name="Will S.E."/>
            <person name="Henke P."/>
            <person name="Boedeker C."/>
            <person name="Huang S."/>
            <person name="Brinkmann H."/>
            <person name="Rohde M."/>
            <person name="Jarek M."/>
            <person name="Friedl T."/>
            <person name="Seufert S."/>
            <person name="Schumacher M."/>
            <person name="Overmann J."/>
            <person name="Neumann-Schaal M."/>
            <person name="Petersen J."/>
        </authorList>
    </citation>
    <scope>NUCLEOTIDE SEQUENCE [LARGE SCALE GENOMIC DNA]</scope>
    <source>
        <strain evidence="1 2">SAG 1403-4b</strain>
    </source>
</reference>
<accession>A0A3S1A2C7</accession>
<evidence type="ECO:0000313" key="1">
    <source>
        <dbReference type="EMBL" id="RUS92515.1"/>
    </source>
</evidence>
<evidence type="ECO:0000313" key="2">
    <source>
        <dbReference type="Proteomes" id="UP000276103"/>
    </source>
</evidence>
<name>A0A3S1A2C7_ANAVA</name>
<dbReference type="Proteomes" id="UP000276103">
    <property type="component" value="Unassembled WGS sequence"/>
</dbReference>
<sequence length="147" mass="15490">MKFNSNGELLVAGGTGGGGGGGGGDASAANQNTQIELETSIKNRLSSSDTDVIFTKLNQILLELESKTEPGNTQAINGNVTISQNNWEKLQSANDLAQTFTYLDAGTNDERISTIAYSSVSLNLSALETYSYAGSSGNYRILSILRT</sequence>